<sequence length="73" mass="8560">STFGSTFLFKAKKLDSLLAVLTSKHNDEGLNEFSFIGFDHGCWYRQDRTLRDQSLIVKYTQLTLIQKMHSRYI</sequence>
<gene>
    <name evidence="1" type="ORF">DERF_002904</name>
</gene>
<organism evidence="1 2">
    <name type="scientific">Dermatophagoides farinae</name>
    <name type="common">American house dust mite</name>
    <dbReference type="NCBI Taxonomy" id="6954"/>
    <lineage>
        <taxon>Eukaryota</taxon>
        <taxon>Metazoa</taxon>
        <taxon>Ecdysozoa</taxon>
        <taxon>Arthropoda</taxon>
        <taxon>Chelicerata</taxon>
        <taxon>Arachnida</taxon>
        <taxon>Acari</taxon>
        <taxon>Acariformes</taxon>
        <taxon>Sarcoptiformes</taxon>
        <taxon>Astigmata</taxon>
        <taxon>Psoroptidia</taxon>
        <taxon>Analgoidea</taxon>
        <taxon>Pyroglyphidae</taxon>
        <taxon>Dermatophagoidinae</taxon>
        <taxon>Dermatophagoides</taxon>
    </lineage>
</organism>
<evidence type="ECO:0000313" key="1">
    <source>
        <dbReference type="EMBL" id="KAH9528996.1"/>
    </source>
</evidence>
<keyword evidence="2" id="KW-1185">Reference proteome</keyword>
<dbReference type="Proteomes" id="UP000790347">
    <property type="component" value="Unassembled WGS sequence"/>
</dbReference>
<name>A0A922IEJ9_DERFA</name>
<accession>A0A922IEJ9</accession>
<dbReference type="AlphaFoldDB" id="A0A922IEJ9"/>
<dbReference type="EMBL" id="ASGP02000001">
    <property type="protein sequence ID" value="KAH9528996.1"/>
    <property type="molecule type" value="Genomic_DNA"/>
</dbReference>
<proteinExistence type="predicted"/>
<reference evidence="1" key="2">
    <citation type="journal article" date="2022" name="Res Sq">
        <title>Comparative Genomics Reveals Insights into the Divergent Evolution of Astigmatic Mites and Household Pest Adaptations.</title>
        <authorList>
            <person name="Xiong Q."/>
            <person name="Wan A.T.-Y."/>
            <person name="Liu X.-Y."/>
            <person name="Fung C.S.-H."/>
            <person name="Xiao X."/>
            <person name="Malainual N."/>
            <person name="Hou J."/>
            <person name="Wang L."/>
            <person name="Wang M."/>
            <person name="Yang K."/>
            <person name="Cui Y."/>
            <person name="Leung E."/>
            <person name="Nong W."/>
            <person name="Shin S.-K."/>
            <person name="Au S."/>
            <person name="Jeong K.Y."/>
            <person name="Chew F.T."/>
            <person name="Hui J."/>
            <person name="Leung T.F."/>
            <person name="Tungtrongchitr A."/>
            <person name="Zhong N."/>
            <person name="Liu Z."/>
            <person name="Tsui S."/>
        </authorList>
    </citation>
    <scope>NUCLEOTIDE SEQUENCE</scope>
    <source>
        <strain evidence="1">Derf</strain>
        <tissue evidence="1">Whole organism</tissue>
    </source>
</reference>
<feature type="non-terminal residue" evidence="1">
    <location>
        <position position="73"/>
    </location>
</feature>
<evidence type="ECO:0000313" key="2">
    <source>
        <dbReference type="Proteomes" id="UP000790347"/>
    </source>
</evidence>
<protein>
    <submittedName>
        <fullName evidence="1">Uncharacterized protein</fullName>
    </submittedName>
</protein>
<reference evidence="1" key="1">
    <citation type="submission" date="2013-05" db="EMBL/GenBank/DDBJ databases">
        <authorList>
            <person name="Yim A.K.Y."/>
            <person name="Chan T.F."/>
            <person name="Ji K.M."/>
            <person name="Liu X.Y."/>
            <person name="Zhou J.W."/>
            <person name="Li R.Q."/>
            <person name="Yang K.Y."/>
            <person name="Li J."/>
            <person name="Li M."/>
            <person name="Law P.T.W."/>
            <person name="Wu Y.L."/>
            <person name="Cai Z.L."/>
            <person name="Qin H."/>
            <person name="Bao Y."/>
            <person name="Leung R.K.K."/>
            <person name="Ng P.K.S."/>
            <person name="Zou J."/>
            <person name="Zhong X.J."/>
            <person name="Ran P.X."/>
            <person name="Zhong N.S."/>
            <person name="Liu Z.G."/>
            <person name="Tsui S.K.W."/>
        </authorList>
    </citation>
    <scope>NUCLEOTIDE SEQUENCE</scope>
    <source>
        <strain evidence="1">Derf</strain>
        <tissue evidence="1">Whole organism</tissue>
    </source>
</reference>
<comment type="caution">
    <text evidence="1">The sequence shown here is derived from an EMBL/GenBank/DDBJ whole genome shotgun (WGS) entry which is preliminary data.</text>
</comment>